<name>A0ABV4NGD5_9VIBR</name>
<protein>
    <submittedName>
        <fullName evidence="1">VC2046/SO_2500 family protein</fullName>
    </submittedName>
</protein>
<gene>
    <name evidence="1" type="ORF">AB4566_19785</name>
</gene>
<dbReference type="InterPro" id="IPR021879">
    <property type="entry name" value="VC2046_fam"/>
</dbReference>
<dbReference type="Proteomes" id="UP001570417">
    <property type="component" value="Unassembled WGS sequence"/>
</dbReference>
<dbReference type="RefSeq" id="WP_372268032.1">
    <property type="nucleotide sequence ID" value="NZ_JBFRUW010000087.1"/>
</dbReference>
<evidence type="ECO:0000313" key="2">
    <source>
        <dbReference type="Proteomes" id="UP001570417"/>
    </source>
</evidence>
<accession>A0ABV4NGD5</accession>
<dbReference type="Pfam" id="PF11993">
    <property type="entry name" value="VC2046"/>
    <property type="match status" value="1"/>
</dbReference>
<comment type="caution">
    <text evidence="1">The sequence shown here is derived from an EMBL/GenBank/DDBJ whole genome shotgun (WGS) entry which is preliminary data.</text>
</comment>
<keyword evidence="2" id="KW-1185">Reference proteome</keyword>
<evidence type="ECO:0000313" key="1">
    <source>
        <dbReference type="EMBL" id="MFA0570512.1"/>
    </source>
</evidence>
<reference evidence="1 2" key="1">
    <citation type="journal article" date="2024" name="ISME J.">
        <title>Tailless and filamentous prophages are predominant in marine Vibrio.</title>
        <authorList>
            <person name="Steensen K."/>
            <person name="Seneca J."/>
            <person name="Bartlau N."/>
            <person name="Yu X.A."/>
            <person name="Hussain F.A."/>
            <person name="Polz M.F."/>
        </authorList>
    </citation>
    <scope>NUCLEOTIDE SEQUENCE [LARGE SCALE GENOMIC DNA]</scope>
    <source>
        <strain evidence="1 2">10N.222.51.A1</strain>
    </source>
</reference>
<sequence>MQIHTLDKAGIINELKFGTGISHAVEQGRRADFALLLSMFSNDVRDHTPVEAIDELDTSENRLRQQFGVPEPQQLRSDQSSYDISAQQSAGFHQASIASAKLSHYLKPEVLAYMPEDTYDFPEEVYQNLSGHDRRKLANKKAPDLPNATLYNQLSTAHRMHQIQVQA</sequence>
<dbReference type="EMBL" id="JBFRUW010000087">
    <property type="protein sequence ID" value="MFA0570512.1"/>
    <property type="molecule type" value="Genomic_DNA"/>
</dbReference>
<organism evidence="1 2">
    <name type="scientific">Vibrio gallaecicus</name>
    <dbReference type="NCBI Taxonomy" id="552386"/>
    <lineage>
        <taxon>Bacteria</taxon>
        <taxon>Pseudomonadati</taxon>
        <taxon>Pseudomonadota</taxon>
        <taxon>Gammaproteobacteria</taxon>
        <taxon>Vibrionales</taxon>
        <taxon>Vibrionaceae</taxon>
        <taxon>Vibrio</taxon>
    </lineage>
</organism>
<proteinExistence type="predicted"/>